<dbReference type="Gene3D" id="3.40.50.1000">
    <property type="entry name" value="HAD superfamily/HAD-like"/>
    <property type="match status" value="1"/>
</dbReference>
<evidence type="ECO:0000313" key="4">
    <source>
        <dbReference type="Proteomes" id="UP000011543"/>
    </source>
</evidence>
<organism evidence="1 3">
    <name type="scientific">Natrialba magadii (strain ATCC 43099 / DSM 3394 / CCM 3739 / CIP 104546 / IAM 13178 / JCM 8861 / NBRC 102185 / NCIMB 2190 / MS3)</name>
    <name type="common">Natronobacterium magadii</name>
    <dbReference type="NCBI Taxonomy" id="547559"/>
    <lineage>
        <taxon>Archaea</taxon>
        <taxon>Methanobacteriati</taxon>
        <taxon>Methanobacteriota</taxon>
        <taxon>Stenosarchaea group</taxon>
        <taxon>Halobacteria</taxon>
        <taxon>Halobacteriales</taxon>
        <taxon>Natrialbaceae</taxon>
        <taxon>Natrialba</taxon>
    </lineage>
</organism>
<geneLocation type="plasmid" evidence="1 3">
    <name>pNMAG02</name>
</geneLocation>
<dbReference type="KEGG" id="nmg:Nmag_4000"/>
<proteinExistence type="predicted"/>
<dbReference type="InterPro" id="IPR023214">
    <property type="entry name" value="HAD_sf"/>
</dbReference>
<sequence length="183" mass="20648">MKVALDLEGVLANSIDYFLDQYNASRGTSYVKSDIDSWNWVPTVVGFDTFDSIVNHGWRNHSSKIQYSVENLPANLPPLIASTDLHVDIVTARTGVEESMKQWVTTAGIPYDRFVSIDTQPKPTLQYDVFIDDNPVLSQHLSSDQTQYLVSQPWNENTACDGEQVRRVPSVLSAFEQFSTWAE</sequence>
<dbReference type="HOGENOM" id="CLU_123156_0_0_2"/>
<dbReference type="eggNOG" id="arCOG10136">
    <property type="taxonomic scope" value="Archaea"/>
</dbReference>
<dbReference type="Proteomes" id="UP000011543">
    <property type="component" value="Unassembled WGS sequence"/>
</dbReference>
<reference evidence="2 4" key="3">
    <citation type="journal article" date="2014" name="PLoS Genet.">
        <title>Phylogenetically driven sequencing of extremely halophilic archaea reveals strategies for static and dynamic osmo-response.</title>
        <authorList>
            <person name="Becker E.A."/>
            <person name="Seitzer P.M."/>
            <person name="Tritt A."/>
            <person name="Larsen D."/>
            <person name="Krusor M."/>
            <person name="Yao A.I."/>
            <person name="Wu D."/>
            <person name="Madern D."/>
            <person name="Eisen J.A."/>
            <person name="Darling A.E."/>
            <person name="Facciotti M.T."/>
        </authorList>
    </citation>
    <scope>NUCLEOTIDE SEQUENCE [LARGE SCALE GENOMIC DNA]</scope>
    <source>
        <strain evidence="4">ATCC 43099 / DSM 3394 / CCM 3739 / CIP 104546 / IAM 13178 / JCM 8861 / NBRC 102185 / NCIMB 2190 / MS3</strain>
        <strain evidence="2">MS-3</strain>
    </source>
</reference>
<keyword evidence="3" id="KW-1185">Reference proteome</keyword>
<dbReference type="GO" id="GO:0016787">
    <property type="term" value="F:hydrolase activity"/>
    <property type="evidence" value="ECO:0007669"/>
    <property type="project" value="UniProtKB-KW"/>
</dbReference>
<dbReference type="OrthoDB" id="6862at2157"/>
<accession>D3T1S4</accession>
<protein>
    <submittedName>
        <fullName evidence="1">HAD superfamily hydrolase</fullName>
    </submittedName>
</protein>
<dbReference type="EMBL" id="AOHS01000051">
    <property type="protein sequence ID" value="ELY26570.1"/>
    <property type="molecule type" value="Genomic_DNA"/>
</dbReference>
<evidence type="ECO:0000313" key="3">
    <source>
        <dbReference type="Proteomes" id="UP000001879"/>
    </source>
</evidence>
<dbReference type="GeneID" id="8828734"/>
<gene>
    <name evidence="1" type="ordered locus">Nmag_4000</name>
    <name evidence="2" type="ORF">C500_15445</name>
</gene>
<evidence type="ECO:0000313" key="1">
    <source>
        <dbReference type="EMBL" id="ADD07533.1"/>
    </source>
</evidence>
<keyword evidence="1" id="KW-0614">Plasmid</keyword>
<reference evidence="3" key="1">
    <citation type="submission" date="2010-02" db="EMBL/GenBank/DDBJ databases">
        <title>Complete sequence of plasmid 2 of Natrialba magadii ATCC 43099.</title>
        <authorList>
            <consortium name="US DOE Joint Genome Institute"/>
            <person name="Lucas S."/>
            <person name="Copeland A."/>
            <person name="Lapidus A."/>
            <person name="Cheng J.-F."/>
            <person name="Bruce D."/>
            <person name="Goodwin L."/>
            <person name="Pitluck S."/>
            <person name="Davenport K."/>
            <person name="Saunders E."/>
            <person name="Detter J.C."/>
            <person name="Han C."/>
            <person name="Tapia R."/>
            <person name="Land M."/>
            <person name="Hauser L."/>
            <person name="Kyrpides N."/>
            <person name="Mikhailova N."/>
            <person name="De Castro R.E."/>
            <person name="Maupin-Furlow J.A."/>
            <person name="Woyke T."/>
        </authorList>
    </citation>
    <scope>NUCLEOTIDE SEQUENCE [LARGE SCALE GENOMIC DNA]</scope>
    <source>
        <strain evidence="3">ATCC 43099 / DSM 3394 / CCM 3739 / CIP 104546 / IAM 13178 / JCM 8861 / NBRC 102185 / NCIMB 2190 / MS3</strain>
        <plasmid evidence="3">pNMAG02</plasmid>
    </source>
</reference>
<dbReference type="PaxDb" id="547559-Nmag_4000"/>
<dbReference type="RefSeq" id="WP_004216313.1">
    <property type="nucleotide sequence ID" value="NC_013924.1"/>
</dbReference>
<dbReference type="EMBL" id="CP001934">
    <property type="protein sequence ID" value="ADD07533.1"/>
    <property type="molecule type" value="Genomic_DNA"/>
</dbReference>
<name>D3T1S4_NATMM</name>
<evidence type="ECO:0000313" key="2">
    <source>
        <dbReference type="EMBL" id="ELY26570.1"/>
    </source>
</evidence>
<reference evidence="1 3" key="2">
    <citation type="journal article" date="2012" name="BMC Genomics">
        <title>A comparative genomics perspective on the genetic content of the alkaliphilic haloarchaeon Natrialba magadii ATCC 43099T.</title>
        <authorList>
            <person name="Siddaramappa S."/>
            <person name="Challacombe J.F."/>
            <person name="Decastro R.E."/>
            <person name="Pfeiffer F."/>
            <person name="Sastre D.E."/>
            <person name="Gimenez M.I."/>
            <person name="Paggi R.A."/>
            <person name="Detter J.C."/>
            <person name="Davenport K.W."/>
            <person name="Goodwin L.A."/>
            <person name="Kyrpides N."/>
            <person name="Tapia R."/>
            <person name="Pitluck S."/>
            <person name="Lucas S."/>
            <person name="Woyke T."/>
            <person name="Maupin-Furlow J.A."/>
        </authorList>
    </citation>
    <scope>NUCLEOTIDE SEQUENCE [LARGE SCALE GENOMIC DNA]</scope>
    <source>
        <strain evidence="1">ATCC 43099</strain>
        <strain evidence="3">ATCC 43099 / DSM 3394 / CCM 3739 / CIP 104546 / IAM 13178 / JCM 8861 / NBRC 102185 / NCIMB 2190 / MS3</strain>
    </source>
</reference>
<dbReference type="AlphaFoldDB" id="D3T1S4"/>
<reference evidence="1" key="4">
    <citation type="submission" date="2016-09" db="EMBL/GenBank/DDBJ databases">
        <authorList>
            <person name="Pfeiffer F."/>
        </authorList>
    </citation>
    <scope>NUCLEOTIDE SEQUENCE</scope>
    <source>
        <strain evidence="1">ATCC 43099</strain>
        <plasmid evidence="1">pNMAG02</plasmid>
    </source>
</reference>
<keyword evidence="1" id="KW-0378">Hydrolase</keyword>
<dbReference type="Proteomes" id="UP000001879">
    <property type="component" value="Plasmid pNMAG02"/>
</dbReference>